<dbReference type="AlphaFoldDB" id="A0A1Y6EB56"/>
<proteinExistence type="inferred from homology"/>
<dbReference type="InterPro" id="IPR023695">
    <property type="entry name" value="Thiosulf_sulfurTrfase"/>
</dbReference>
<feature type="domain" description="Rhodanese" evidence="4">
    <location>
        <begin position="17"/>
        <end position="105"/>
    </location>
</feature>
<dbReference type="InterPro" id="IPR050229">
    <property type="entry name" value="GlpE_sulfurtransferase"/>
</dbReference>
<sequence length="107" mass="11635">MSEFKRIPLHDAHQQWAAGSAKVADIRDPQAFAMGHIPGAFHLTDASLNDFLQQVEDDDAVLVVCYHGISSQGAAQYLLQQGLTNVASMDGGFTAWAHEFPDAIEHS</sequence>
<comment type="catalytic activity">
    <reaction evidence="3">
        <text>thiosulfate + hydrogen cyanide = thiocyanate + sulfite + 2 H(+)</text>
        <dbReference type="Rhea" id="RHEA:16881"/>
        <dbReference type="ChEBI" id="CHEBI:15378"/>
        <dbReference type="ChEBI" id="CHEBI:17359"/>
        <dbReference type="ChEBI" id="CHEBI:18022"/>
        <dbReference type="ChEBI" id="CHEBI:18407"/>
        <dbReference type="ChEBI" id="CHEBI:33542"/>
        <dbReference type="EC" id="2.8.1.1"/>
    </reaction>
</comment>
<protein>
    <recommendedName>
        <fullName evidence="3">Thiosulfate sulfurtransferase GlpE</fullName>
        <ecNumber evidence="3">2.8.1.1</ecNumber>
    </recommendedName>
</protein>
<evidence type="ECO:0000256" key="1">
    <source>
        <dbReference type="ARBA" id="ARBA00022490"/>
    </source>
</evidence>
<evidence type="ECO:0000256" key="2">
    <source>
        <dbReference type="ARBA" id="ARBA00022679"/>
    </source>
</evidence>
<comment type="catalytic activity">
    <reaction evidence="3">
        <text>thiosulfate + [thioredoxin]-dithiol = [thioredoxin]-disulfide + hydrogen sulfide + sulfite + 2 H(+)</text>
        <dbReference type="Rhea" id="RHEA:83859"/>
        <dbReference type="Rhea" id="RHEA-COMP:10698"/>
        <dbReference type="Rhea" id="RHEA-COMP:10700"/>
        <dbReference type="ChEBI" id="CHEBI:15378"/>
        <dbReference type="ChEBI" id="CHEBI:17359"/>
        <dbReference type="ChEBI" id="CHEBI:29919"/>
        <dbReference type="ChEBI" id="CHEBI:29950"/>
        <dbReference type="ChEBI" id="CHEBI:33542"/>
        <dbReference type="ChEBI" id="CHEBI:50058"/>
    </reaction>
</comment>
<dbReference type="SMART" id="SM00450">
    <property type="entry name" value="RHOD"/>
    <property type="match status" value="1"/>
</dbReference>
<gene>
    <name evidence="3" type="primary">glpE</name>
    <name evidence="5" type="ORF">SAMN06297229_0319</name>
</gene>
<name>A0A1Y6EB56_9GAMM</name>
<dbReference type="InterPro" id="IPR036873">
    <property type="entry name" value="Rhodanese-like_dom_sf"/>
</dbReference>
<dbReference type="PANTHER" id="PTHR43031:SF6">
    <property type="entry name" value="THIOSULFATE SULFURTRANSFERASE GLPE"/>
    <property type="match status" value="1"/>
</dbReference>
<dbReference type="PROSITE" id="PS00380">
    <property type="entry name" value="RHODANESE_1"/>
    <property type="match status" value="1"/>
</dbReference>
<dbReference type="CDD" id="cd01444">
    <property type="entry name" value="GlpE_ST"/>
    <property type="match status" value="1"/>
</dbReference>
<dbReference type="EC" id="2.8.1.1" evidence="3"/>
<evidence type="ECO:0000313" key="6">
    <source>
        <dbReference type="Proteomes" id="UP000194450"/>
    </source>
</evidence>
<dbReference type="Pfam" id="PF00581">
    <property type="entry name" value="Rhodanese"/>
    <property type="match status" value="1"/>
</dbReference>
<dbReference type="PANTHER" id="PTHR43031">
    <property type="entry name" value="FAD-DEPENDENT OXIDOREDUCTASE"/>
    <property type="match status" value="1"/>
</dbReference>
<comment type="similarity">
    <text evidence="3">Belongs to the GlpE family.</text>
</comment>
<evidence type="ECO:0000313" key="5">
    <source>
        <dbReference type="EMBL" id="SMQ59794.1"/>
    </source>
</evidence>
<dbReference type="OrthoDB" id="9811849at2"/>
<dbReference type="GO" id="GO:0005737">
    <property type="term" value="C:cytoplasm"/>
    <property type="evidence" value="ECO:0007669"/>
    <property type="project" value="UniProtKB-SubCell"/>
</dbReference>
<dbReference type="RefSeq" id="WP_086433509.1">
    <property type="nucleotide sequence ID" value="NZ_FXWH01000001.1"/>
</dbReference>
<comment type="function">
    <text evidence="3">Transferase that catalyzes the transfer of sulfur from thiosulfate to thiophilic acceptors such as cyanide or dithiols. May function in a CysM-independent thiosulfate assimilation pathway by catalyzing the conversion of thiosulfate to sulfite, which can then be used for L-cysteine biosynthesis.</text>
</comment>
<dbReference type="SUPFAM" id="SSF52821">
    <property type="entry name" value="Rhodanese/Cell cycle control phosphatase"/>
    <property type="match status" value="1"/>
</dbReference>
<evidence type="ECO:0000259" key="4">
    <source>
        <dbReference type="PROSITE" id="PS50206"/>
    </source>
</evidence>
<feature type="active site" description="Cysteine persulfide intermediate" evidence="3">
    <location>
        <position position="65"/>
    </location>
</feature>
<reference evidence="6" key="1">
    <citation type="submission" date="2017-04" db="EMBL/GenBank/DDBJ databases">
        <authorList>
            <person name="Varghese N."/>
            <person name="Submissions S."/>
        </authorList>
    </citation>
    <scope>NUCLEOTIDE SEQUENCE [LARGE SCALE GENOMIC DNA]</scope>
</reference>
<keyword evidence="1 3" id="KW-0963">Cytoplasm</keyword>
<dbReference type="Gene3D" id="3.40.250.10">
    <property type="entry name" value="Rhodanese-like domain"/>
    <property type="match status" value="1"/>
</dbReference>
<dbReference type="Proteomes" id="UP000194450">
    <property type="component" value="Unassembled WGS sequence"/>
</dbReference>
<organism evidence="5 6">
    <name type="scientific">Pseudidiomarina planktonica</name>
    <dbReference type="NCBI Taxonomy" id="1323738"/>
    <lineage>
        <taxon>Bacteria</taxon>
        <taxon>Pseudomonadati</taxon>
        <taxon>Pseudomonadota</taxon>
        <taxon>Gammaproteobacteria</taxon>
        <taxon>Alteromonadales</taxon>
        <taxon>Idiomarinaceae</taxon>
        <taxon>Pseudidiomarina</taxon>
    </lineage>
</organism>
<dbReference type="InterPro" id="IPR001763">
    <property type="entry name" value="Rhodanese-like_dom"/>
</dbReference>
<dbReference type="GO" id="GO:0103041">
    <property type="term" value="F:thiosulfate-thioredoxin sulfurtransferase activity"/>
    <property type="evidence" value="ECO:0007669"/>
    <property type="project" value="RHEA"/>
</dbReference>
<dbReference type="GO" id="GO:0004792">
    <property type="term" value="F:thiosulfate-cyanide sulfurtransferase activity"/>
    <property type="evidence" value="ECO:0007669"/>
    <property type="project" value="UniProtKB-UniRule"/>
</dbReference>
<accession>A0A1Y6EB56</accession>
<dbReference type="HAMAP" id="MF_01009">
    <property type="entry name" value="Thiosulf_sulfurtr"/>
    <property type="match status" value="1"/>
</dbReference>
<comment type="subcellular location">
    <subcellularLocation>
        <location evidence="3">Cytoplasm</location>
    </subcellularLocation>
</comment>
<dbReference type="EMBL" id="FXWH01000001">
    <property type="protein sequence ID" value="SMQ59794.1"/>
    <property type="molecule type" value="Genomic_DNA"/>
</dbReference>
<keyword evidence="2 3" id="KW-0808">Transferase</keyword>
<dbReference type="NCBIfam" id="NF001195">
    <property type="entry name" value="PRK00162.1"/>
    <property type="match status" value="1"/>
</dbReference>
<evidence type="ECO:0000256" key="3">
    <source>
        <dbReference type="HAMAP-Rule" id="MF_01009"/>
    </source>
</evidence>
<dbReference type="InterPro" id="IPR001307">
    <property type="entry name" value="Thiosulphate_STrfase_CS"/>
</dbReference>
<dbReference type="PROSITE" id="PS50206">
    <property type="entry name" value="RHODANESE_3"/>
    <property type="match status" value="1"/>
</dbReference>
<keyword evidence="6" id="KW-1185">Reference proteome</keyword>